<gene>
    <name evidence="1" type="ORF">MTX78_16610</name>
</gene>
<protein>
    <recommendedName>
        <fullName evidence="3">DUF4397 domain-containing protein</fullName>
    </recommendedName>
</protein>
<dbReference type="EMBL" id="CP094669">
    <property type="protein sequence ID" value="UOG73734.1"/>
    <property type="molecule type" value="Genomic_DNA"/>
</dbReference>
<keyword evidence="2" id="KW-1185">Reference proteome</keyword>
<evidence type="ECO:0008006" key="3">
    <source>
        <dbReference type="Google" id="ProtNLM"/>
    </source>
</evidence>
<reference evidence="1 2" key="1">
    <citation type="submission" date="2022-03" db="EMBL/GenBank/DDBJ databases">
        <title>Hymenobactersp. isolated from the air.</title>
        <authorList>
            <person name="Won M."/>
            <person name="Kwon S.-W."/>
        </authorList>
    </citation>
    <scope>NUCLEOTIDE SEQUENCE [LARGE SCALE GENOMIC DNA]</scope>
    <source>
        <strain evidence="1 2">KACC 21982</strain>
    </source>
</reference>
<dbReference type="PROSITE" id="PS51257">
    <property type="entry name" value="PROKAR_LIPOPROTEIN"/>
    <property type="match status" value="1"/>
</dbReference>
<dbReference type="Proteomes" id="UP000831113">
    <property type="component" value="Chromosome"/>
</dbReference>
<organism evidence="1 2">
    <name type="scientific">Hymenobacter tibetensis</name>
    <dbReference type="NCBI Taxonomy" id="497967"/>
    <lineage>
        <taxon>Bacteria</taxon>
        <taxon>Pseudomonadati</taxon>
        <taxon>Bacteroidota</taxon>
        <taxon>Cytophagia</taxon>
        <taxon>Cytophagales</taxon>
        <taxon>Hymenobacteraceae</taxon>
        <taxon>Hymenobacter</taxon>
    </lineage>
</organism>
<name>A0ABY4CW74_9BACT</name>
<sequence length="442" mass="47224">MIQRYFPHPAVLLGLVGLLLVSCEKEIDSTYEVLDDNRFPTLLSNALPTLSTRYAPGETVPIELNFAAQEDPIREIRVFQRIEPAPDSAVVQTIEASQAAFSRRKNVDTLVVNYVLPAEVNKSRVRFSAVVVSQNGLTKTRSINFRLAEATPTVRINSATNVTSPPNGTLVRGDVVRYNLTLNANGINTYPERPAAPPAVTAILYKELDSLVVYRRVGTGMEERDKTLTRRLPATGTQTGAQTVVTVDAVLPTSMSGQSVVYRFEAKSRFLGTPNVRVGSATAAPLTYGMPTALAAPRTATLTYTGTTGGDLAAFDLTRFAAVPAAGQASSKDLAITSTASNAVRLQTLNPTTGTPPPTPTRFVRLTTDGAAAYANATLNSIRQTFLLAPTASQVTTLDNVVVGDVVIARVRGLDQYVIFTVTGVNRTSPTDVAVTLAVKAL</sequence>
<dbReference type="RefSeq" id="WP_243796585.1">
    <property type="nucleotide sequence ID" value="NZ_CP094669.1"/>
</dbReference>
<evidence type="ECO:0000313" key="1">
    <source>
        <dbReference type="EMBL" id="UOG73734.1"/>
    </source>
</evidence>
<proteinExistence type="predicted"/>
<evidence type="ECO:0000313" key="2">
    <source>
        <dbReference type="Proteomes" id="UP000831113"/>
    </source>
</evidence>
<accession>A0ABY4CW74</accession>